<evidence type="ECO:0000256" key="1">
    <source>
        <dbReference type="SAM" id="Phobius"/>
    </source>
</evidence>
<feature type="transmembrane region" description="Helical" evidence="1">
    <location>
        <begin position="352"/>
        <end position="375"/>
    </location>
</feature>
<feature type="transmembrane region" description="Helical" evidence="1">
    <location>
        <begin position="178"/>
        <end position="195"/>
    </location>
</feature>
<name>A0ABT0E966_9GAMM</name>
<dbReference type="EMBL" id="JALKII010000008">
    <property type="protein sequence ID" value="MCK0538376.1"/>
    <property type="molecule type" value="Genomic_DNA"/>
</dbReference>
<dbReference type="Pfam" id="PF09925">
    <property type="entry name" value="DUF2157"/>
    <property type="match status" value="1"/>
</dbReference>
<feature type="transmembrane region" description="Helical" evidence="1">
    <location>
        <begin position="202"/>
        <end position="220"/>
    </location>
</feature>
<keyword evidence="1" id="KW-0812">Transmembrane</keyword>
<feature type="transmembrane region" description="Helical" evidence="1">
    <location>
        <begin position="108"/>
        <end position="127"/>
    </location>
</feature>
<feature type="transmembrane region" description="Helical" evidence="1">
    <location>
        <begin position="382"/>
        <end position="399"/>
    </location>
</feature>
<accession>A0ABT0E966</accession>
<feature type="transmembrane region" description="Helical" evidence="1">
    <location>
        <begin position="82"/>
        <end position="102"/>
    </location>
</feature>
<feature type="transmembrane region" description="Helical" evidence="1">
    <location>
        <begin position="303"/>
        <end position="321"/>
    </location>
</feature>
<gene>
    <name evidence="3" type="ORF">MU846_11700</name>
</gene>
<evidence type="ECO:0000259" key="2">
    <source>
        <dbReference type="Pfam" id="PF09925"/>
    </source>
</evidence>
<reference evidence="3" key="1">
    <citation type="submission" date="2022-04" db="EMBL/GenBank/DDBJ databases">
        <title>Alcanivorax sp. CY1518 draft genome sequence.</title>
        <authorList>
            <person name="Zhao G."/>
            <person name="An M."/>
        </authorList>
    </citation>
    <scope>NUCLEOTIDE SEQUENCE</scope>
    <source>
        <strain evidence="3">CY1518</strain>
    </source>
</reference>
<feature type="transmembrane region" description="Helical" evidence="1">
    <location>
        <begin position="232"/>
        <end position="252"/>
    </location>
</feature>
<sequence>MRVLRWFKGELVQEVRGWVDDGLIASEQGEAILARYQRSLADADQPGAGYRVLMALAVLFGGAALLLVLSHNWDELSRLGRMIGLMGFTALLNGAGLVAWWRGKRDTAVLWLFAGGISYGASLMLIGQIYHLGEHYPDGFLWWALGVLPLAWLTASRLLHGLQLSVATVWMFTEQQFALPWLMPLFIAAALYQVLYRKRHGVLLIAAVSMALYWCNLVYAEFYHAPFWNGGVAAHVGLTAILLLLVFGLALTQRQHPLPGRRRDAALLLHWLGRLAVLTLLVFSEPRVWSEFLFDWMLYGRPLLWLLAGVLMALLALTPWLTPPARRLLAAAAVMLTAMLGLAGSLPEERLVMPLTIVTNLLLLAAGIGLIAWGLRSFTARRFYAGVVLLLTLMLVRYISLIGDYLTSALLFALAGGVLFASARYWRRAMAAVREVPDEQ</sequence>
<feature type="transmembrane region" description="Helical" evidence="1">
    <location>
        <begin position="48"/>
        <end position="70"/>
    </location>
</feature>
<protein>
    <submittedName>
        <fullName evidence="3">DUF2157 domain-containing protein</fullName>
    </submittedName>
</protein>
<keyword evidence="4" id="KW-1185">Reference proteome</keyword>
<dbReference type="RefSeq" id="WP_246952934.1">
    <property type="nucleotide sequence ID" value="NZ_JALKII010000008.1"/>
</dbReference>
<feature type="transmembrane region" description="Helical" evidence="1">
    <location>
        <begin position="405"/>
        <end position="426"/>
    </location>
</feature>
<dbReference type="Proteomes" id="UP001165524">
    <property type="component" value="Unassembled WGS sequence"/>
</dbReference>
<feature type="transmembrane region" description="Helical" evidence="1">
    <location>
        <begin position="264"/>
        <end position="283"/>
    </location>
</feature>
<feature type="transmembrane region" description="Helical" evidence="1">
    <location>
        <begin position="328"/>
        <end position="346"/>
    </location>
</feature>
<comment type="caution">
    <text evidence="3">The sequence shown here is derived from an EMBL/GenBank/DDBJ whole genome shotgun (WGS) entry which is preliminary data.</text>
</comment>
<proteinExistence type="predicted"/>
<evidence type="ECO:0000313" key="4">
    <source>
        <dbReference type="Proteomes" id="UP001165524"/>
    </source>
</evidence>
<keyword evidence="1" id="KW-1133">Transmembrane helix</keyword>
<feature type="domain" description="DUF2157" evidence="2">
    <location>
        <begin position="17"/>
        <end position="159"/>
    </location>
</feature>
<dbReference type="InterPro" id="IPR018677">
    <property type="entry name" value="DUF2157"/>
</dbReference>
<organism evidence="3 4">
    <name type="scientific">Alcanivorax quisquiliarum</name>
    <dbReference type="NCBI Taxonomy" id="2933565"/>
    <lineage>
        <taxon>Bacteria</taxon>
        <taxon>Pseudomonadati</taxon>
        <taxon>Pseudomonadota</taxon>
        <taxon>Gammaproteobacteria</taxon>
        <taxon>Oceanospirillales</taxon>
        <taxon>Alcanivoracaceae</taxon>
        <taxon>Alcanivorax</taxon>
    </lineage>
</organism>
<evidence type="ECO:0000313" key="3">
    <source>
        <dbReference type="EMBL" id="MCK0538376.1"/>
    </source>
</evidence>
<keyword evidence="1" id="KW-0472">Membrane</keyword>